<evidence type="ECO:0000259" key="2">
    <source>
        <dbReference type="Pfam" id="PF03435"/>
    </source>
</evidence>
<dbReference type="AlphaFoldDB" id="A0A4R8RLM0"/>
<dbReference type="InterPro" id="IPR051276">
    <property type="entry name" value="Saccharopine_DH-like_oxidrdct"/>
</dbReference>
<dbReference type="GO" id="GO:0005811">
    <property type="term" value="C:lipid droplet"/>
    <property type="evidence" value="ECO:0007669"/>
    <property type="project" value="TreeGrafter"/>
</dbReference>
<gene>
    <name evidence="3" type="ORF">CTRI78_v004476</name>
</gene>
<evidence type="ECO:0000313" key="4">
    <source>
        <dbReference type="Proteomes" id="UP000295703"/>
    </source>
</evidence>
<dbReference type="Proteomes" id="UP000295703">
    <property type="component" value="Unassembled WGS sequence"/>
</dbReference>
<comment type="similarity">
    <text evidence="1">Belongs to the saccharopine dehydrogenase family.</text>
</comment>
<reference evidence="3 4" key="1">
    <citation type="submission" date="2018-12" db="EMBL/GenBank/DDBJ databases">
        <title>Genome sequence and assembly of Colletotrichum trifolii.</title>
        <authorList>
            <person name="Gan P."/>
            <person name="Shirasu K."/>
        </authorList>
    </citation>
    <scope>NUCLEOTIDE SEQUENCE [LARGE SCALE GENOMIC DNA]</scope>
    <source>
        <strain evidence="3 4">543-2</strain>
    </source>
</reference>
<dbReference type="GO" id="GO:0005886">
    <property type="term" value="C:plasma membrane"/>
    <property type="evidence" value="ECO:0007669"/>
    <property type="project" value="TreeGrafter"/>
</dbReference>
<dbReference type="EMBL" id="RYZW01000032">
    <property type="protein sequence ID" value="TDZ61166.1"/>
    <property type="molecule type" value="Genomic_DNA"/>
</dbReference>
<evidence type="ECO:0000256" key="1">
    <source>
        <dbReference type="ARBA" id="ARBA00038048"/>
    </source>
</evidence>
<proteinExistence type="inferred from homology"/>
<dbReference type="Pfam" id="PF03435">
    <property type="entry name" value="Sacchrp_dh_NADP"/>
    <property type="match status" value="1"/>
</dbReference>
<keyword evidence="4" id="KW-1185">Reference proteome</keyword>
<dbReference type="Gene3D" id="3.40.50.720">
    <property type="entry name" value="NAD(P)-binding Rossmann-like Domain"/>
    <property type="match status" value="1"/>
</dbReference>
<name>A0A4R8RLM0_COLTR</name>
<dbReference type="InterPro" id="IPR005097">
    <property type="entry name" value="Sacchrp_dh_NADP-bd"/>
</dbReference>
<dbReference type="PANTHER" id="PTHR12286:SF5">
    <property type="entry name" value="SACCHAROPINE DEHYDROGENASE-LIKE OXIDOREDUCTASE"/>
    <property type="match status" value="1"/>
</dbReference>
<dbReference type="PANTHER" id="PTHR12286">
    <property type="entry name" value="SACCHAROPINE DEHYDROGENASE-LIKE OXIDOREDUCTASE"/>
    <property type="match status" value="1"/>
</dbReference>
<comment type="caution">
    <text evidence="3">The sequence shown here is derived from an EMBL/GenBank/DDBJ whole genome shotgun (WGS) entry which is preliminary data.</text>
</comment>
<dbReference type="GO" id="GO:0009247">
    <property type="term" value="P:glycolipid biosynthetic process"/>
    <property type="evidence" value="ECO:0007669"/>
    <property type="project" value="TreeGrafter"/>
</dbReference>
<sequence length="519" mass="56863">MGTAADEKHADADADEFDPPANFTDTYYFPPFSQLQSEYHVGQDLYEDGETWCLLAEIDAASTSAGNPFCLVCHDRSGDSFIVGFDLSKGMRFSPAEFRVGYTVAVVYAKRVSFVDGTKGIRVSDMATCHAFPYKLDRLIEVNRTLVEYWDTLDDEGETKTCHACGREESELAECDRYLHIVAPDDTKALGRVIGAARVCISSVVYPVDGDPIIEACIEQRTDYVDCAGVPTLVRDWIAKYHEKAEDNGVALIHSCGAMTGEMDLFAIHACHQLQQTWSARMGKMTLRVDDLDPNVSGGTMRTMLSFASGGPKAMAAAGQPSLLTPIPYTKPLETVRGIHRHPVLGLLTLSSPPSLLGGPESSWGPNFQYNEYERAHSYLGAVFNLVRCHLILAMFSCVQYAWFREFLTRCAPDLGVGPSEEQIRSLPFTAAAFIEADPAEKGNRGKGCLVKLRYTEGNYPFAAMLMSQAAATLLYDRNLSAGIRGGCLTAGVLGVDFVERARQGGLEIETAMIEDLEI</sequence>
<dbReference type="GO" id="GO:0005739">
    <property type="term" value="C:mitochondrion"/>
    <property type="evidence" value="ECO:0007669"/>
    <property type="project" value="TreeGrafter"/>
</dbReference>
<evidence type="ECO:0000313" key="3">
    <source>
        <dbReference type="EMBL" id="TDZ61166.1"/>
    </source>
</evidence>
<feature type="domain" description="Saccharopine dehydrogenase NADP binding" evidence="2">
    <location>
        <begin position="182"/>
        <end position="252"/>
    </location>
</feature>
<accession>A0A4R8RLM0</accession>
<protein>
    <submittedName>
        <fullName evidence="3">Putative trans-acting enoyl reductase</fullName>
    </submittedName>
</protein>
<organism evidence="3 4">
    <name type="scientific">Colletotrichum trifolii</name>
    <dbReference type="NCBI Taxonomy" id="5466"/>
    <lineage>
        <taxon>Eukaryota</taxon>
        <taxon>Fungi</taxon>
        <taxon>Dikarya</taxon>
        <taxon>Ascomycota</taxon>
        <taxon>Pezizomycotina</taxon>
        <taxon>Sordariomycetes</taxon>
        <taxon>Hypocreomycetidae</taxon>
        <taxon>Glomerellales</taxon>
        <taxon>Glomerellaceae</taxon>
        <taxon>Colletotrichum</taxon>
        <taxon>Colletotrichum orbiculare species complex</taxon>
    </lineage>
</organism>